<evidence type="ECO:0000313" key="2">
    <source>
        <dbReference type="EMBL" id="TCL69099.1"/>
    </source>
</evidence>
<keyword evidence="1" id="KW-0812">Transmembrane</keyword>
<dbReference type="Proteomes" id="UP000295455">
    <property type="component" value="Unassembled WGS sequence"/>
</dbReference>
<dbReference type="EMBL" id="SLUP01000001">
    <property type="protein sequence ID" value="TCL69099.1"/>
    <property type="molecule type" value="Genomic_DNA"/>
</dbReference>
<feature type="transmembrane region" description="Helical" evidence="1">
    <location>
        <begin position="34"/>
        <end position="56"/>
    </location>
</feature>
<gene>
    <name evidence="2" type="ORF">EV196_101531</name>
</gene>
<dbReference type="AlphaFoldDB" id="A0A4R1RS20"/>
<comment type="caution">
    <text evidence="2">The sequence shown here is derived from an EMBL/GenBank/DDBJ whole genome shotgun (WGS) entry which is preliminary data.</text>
</comment>
<name>A0A4R1RS20_9FLAO</name>
<dbReference type="OrthoDB" id="1454579at2"/>
<proteinExistence type="predicted"/>
<evidence type="ECO:0000313" key="3">
    <source>
        <dbReference type="Proteomes" id="UP000295455"/>
    </source>
</evidence>
<accession>A0A4R1RS20</accession>
<dbReference type="RefSeq" id="WP_132214580.1">
    <property type="nucleotide sequence ID" value="NZ_OX156936.1"/>
</dbReference>
<reference evidence="2 3" key="1">
    <citation type="submission" date="2019-03" db="EMBL/GenBank/DDBJ databases">
        <title>Genomic Encyclopedia of Type Strains, Phase IV (KMG-IV): sequencing the most valuable type-strain genomes for metagenomic binning, comparative biology and taxonomic classification.</title>
        <authorList>
            <person name="Goeker M."/>
        </authorList>
    </citation>
    <scope>NUCLEOTIDE SEQUENCE [LARGE SCALE GENOMIC DNA]</scope>
    <source>
        <strain evidence="2 3">DSM 18792</strain>
    </source>
</reference>
<keyword evidence="3" id="KW-1185">Reference proteome</keyword>
<protein>
    <submittedName>
        <fullName evidence="2">Uncharacterized protein</fullName>
    </submittedName>
</protein>
<keyword evidence="1" id="KW-0472">Membrane</keyword>
<evidence type="ECO:0000256" key="1">
    <source>
        <dbReference type="SAM" id="Phobius"/>
    </source>
</evidence>
<keyword evidence="1" id="KW-1133">Transmembrane helix</keyword>
<sequence length="62" mass="7079">MKKDKEDFELVKDPESKKKNYIFQKDGITKKTGVFVIIVLVLLIVAVILSGVFFYFSSIGNH</sequence>
<organism evidence="2 3">
    <name type="scientific">Mariniflexile fucanivorans</name>
    <dbReference type="NCBI Taxonomy" id="264023"/>
    <lineage>
        <taxon>Bacteria</taxon>
        <taxon>Pseudomonadati</taxon>
        <taxon>Bacteroidota</taxon>
        <taxon>Flavobacteriia</taxon>
        <taxon>Flavobacteriales</taxon>
        <taxon>Flavobacteriaceae</taxon>
        <taxon>Mariniflexile</taxon>
    </lineage>
</organism>